<reference evidence="2" key="1">
    <citation type="journal article" date="2014" name="Front. Microbiol.">
        <title>High frequency of phylogenetically diverse reductive dehalogenase-homologous genes in deep subseafloor sedimentary metagenomes.</title>
        <authorList>
            <person name="Kawai M."/>
            <person name="Futagami T."/>
            <person name="Toyoda A."/>
            <person name="Takaki Y."/>
            <person name="Nishi S."/>
            <person name="Hori S."/>
            <person name="Arai W."/>
            <person name="Tsubouchi T."/>
            <person name="Morono Y."/>
            <person name="Uchiyama I."/>
            <person name="Ito T."/>
            <person name="Fujiyama A."/>
            <person name="Inagaki F."/>
            <person name="Takami H."/>
        </authorList>
    </citation>
    <scope>NUCLEOTIDE SEQUENCE</scope>
    <source>
        <strain evidence="2">Expedition CK06-06</strain>
    </source>
</reference>
<gene>
    <name evidence="2" type="ORF">S03H2_55225</name>
</gene>
<feature type="region of interest" description="Disordered" evidence="1">
    <location>
        <begin position="32"/>
        <end position="60"/>
    </location>
</feature>
<organism evidence="2">
    <name type="scientific">marine sediment metagenome</name>
    <dbReference type="NCBI Taxonomy" id="412755"/>
    <lineage>
        <taxon>unclassified sequences</taxon>
        <taxon>metagenomes</taxon>
        <taxon>ecological metagenomes</taxon>
    </lineage>
</organism>
<dbReference type="EMBL" id="BARU01035262">
    <property type="protein sequence ID" value="GAH73044.1"/>
    <property type="molecule type" value="Genomic_DNA"/>
</dbReference>
<accession>X1J3Y7</accession>
<evidence type="ECO:0000256" key="1">
    <source>
        <dbReference type="SAM" id="MobiDB-lite"/>
    </source>
</evidence>
<evidence type="ECO:0000313" key="2">
    <source>
        <dbReference type="EMBL" id="GAH73044.1"/>
    </source>
</evidence>
<dbReference type="AlphaFoldDB" id="X1J3Y7"/>
<protein>
    <submittedName>
        <fullName evidence="2">Uncharacterized protein</fullName>
    </submittedName>
</protein>
<proteinExistence type="predicted"/>
<sequence>MIIMVGNGEIIDRIRSRLPLKRVPPYRVELPKEAPLGSAGNPIKTGTVSHGSPSVGKVGAVYPPNEGTILDHTTGKKLTIGV</sequence>
<comment type="caution">
    <text evidence="2">The sequence shown here is derived from an EMBL/GenBank/DDBJ whole genome shotgun (WGS) entry which is preliminary data.</text>
</comment>
<name>X1J3Y7_9ZZZZ</name>